<reference evidence="3" key="2">
    <citation type="submission" date="2015-01" db="EMBL/GenBank/DDBJ databases">
        <title>Evolutionary Origins and Diversification of the Mycorrhizal Mutualists.</title>
        <authorList>
            <consortium name="DOE Joint Genome Institute"/>
            <consortium name="Mycorrhizal Genomics Consortium"/>
            <person name="Kohler A."/>
            <person name="Kuo A."/>
            <person name="Nagy L.G."/>
            <person name="Floudas D."/>
            <person name="Copeland A."/>
            <person name="Barry K.W."/>
            <person name="Cichocki N."/>
            <person name="Veneault-Fourrey C."/>
            <person name="LaButti K."/>
            <person name="Lindquist E.A."/>
            <person name="Lipzen A."/>
            <person name="Lundell T."/>
            <person name="Morin E."/>
            <person name="Murat C."/>
            <person name="Riley R."/>
            <person name="Ohm R."/>
            <person name="Sun H."/>
            <person name="Tunlid A."/>
            <person name="Henrissat B."/>
            <person name="Grigoriev I.V."/>
            <person name="Hibbett D.S."/>
            <person name="Martin F."/>
        </authorList>
    </citation>
    <scope>NUCLEOTIDE SEQUENCE [LARGE SCALE GENOMIC DNA]</scope>
    <source>
        <strain evidence="3">Foug A</strain>
    </source>
</reference>
<dbReference type="EMBL" id="KN822004">
    <property type="protein sequence ID" value="KIM70452.1"/>
    <property type="molecule type" value="Genomic_DNA"/>
</dbReference>
<feature type="region of interest" description="Disordered" evidence="1">
    <location>
        <begin position="74"/>
        <end position="103"/>
    </location>
</feature>
<dbReference type="Proteomes" id="UP000053989">
    <property type="component" value="Unassembled WGS sequence"/>
</dbReference>
<keyword evidence="3" id="KW-1185">Reference proteome</keyword>
<proteinExistence type="predicted"/>
<dbReference type="AlphaFoldDB" id="A0A0C3AZM7"/>
<organism evidence="2 3">
    <name type="scientific">Scleroderma citrinum Foug A</name>
    <dbReference type="NCBI Taxonomy" id="1036808"/>
    <lineage>
        <taxon>Eukaryota</taxon>
        <taxon>Fungi</taxon>
        <taxon>Dikarya</taxon>
        <taxon>Basidiomycota</taxon>
        <taxon>Agaricomycotina</taxon>
        <taxon>Agaricomycetes</taxon>
        <taxon>Agaricomycetidae</taxon>
        <taxon>Boletales</taxon>
        <taxon>Sclerodermatineae</taxon>
        <taxon>Sclerodermataceae</taxon>
        <taxon>Scleroderma</taxon>
    </lineage>
</organism>
<sequence>MVRIGNAGTGLEKDYYASATGESSMGGMAGIGYLEPIGIVEQDRKLQMTCVKSYSAVVVVIVIVHVRQSVKGGMNEGVQQSRGMRPTEVPLYPPQDLQPGYED</sequence>
<reference evidence="2 3" key="1">
    <citation type="submission" date="2014-04" db="EMBL/GenBank/DDBJ databases">
        <authorList>
            <consortium name="DOE Joint Genome Institute"/>
            <person name="Kuo A."/>
            <person name="Kohler A."/>
            <person name="Nagy L.G."/>
            <person name="Floudas D."/>
            <person name="Copeland A."/>
            <person name="Barry K.W."/>
            <person name="Cichocki N."/>
            <person name="Veneault-Fourrey C."/>
            <person name="LaButti K."/>
            <person name="Lindquist E.A."/>
            <person name="Lipzen A."/>
            <person name="Lundell T."/>
            <person name="Morin E."/>
            <person name="Murat C."/>
            <person name="Sun H."/>
            <person name="Tunlid A."/>
            <person name="Henrissat B."/>
            <person name="Grigoriev I.V."/>
            <person name="Hibbett D.S."/>
            <person name="Martin F."/>
            <person name="Nordberg H.P."/>
            <person name="Cantor M.N."/>
            <person name="Hua S.X."/>
        </authorList>
    </citation>
    <scope>NUCLEOTIDE SEQUENCE [LARGE SCALE GENOMIC DNA]</scope>
    <source>
        <strain evidence="2 3">Foug A</strain>
    </source>
</reference>
<evidence type="ECO:0000313" key="3">
    <source>
        <dbReference type="Proteomes" id="UP000053989"/>
    </source>
</evidence>
<gene>
    <name evidence="2" type="ORF">SCLCIDRAFT_150384</name>
</gene>
<evidence type="ECO:0000256" key="1">
    <source>
        <dbReference type="SAM" id="MobiDB-lite"/>
    </source>
</evidence>
<protein>
    <submittedName>
        <fullName evidence="2">Uncharacterized protein</fullName>
    </submittedName>
</protein>
<name>A0A0C3AZM7_9AGAM</name>
<accession>A0A0C3AZM7</accession>
<dbReference type="InParanoid" id="A0A0C3AZM7"/>
<dbReference type="HOGENOM" id="CLU_2265295_0_0_1"/>
<evidence type="ECO:0000313" key="2">
    <source>
        <dbReference type="EMBL" id="KIM70452.1"/>
    </source>
</evidence>